<evidence type="ECO:0000313" key="2">
    <source>
        <dbReference type="EMBL" id="RII93134.1"/>
    </source>
</evidence>
<keyword evidence="1" id="KW-0812">Transmembrane</keyword>
<evidence type="ECO:0000256" key="1">
    <source>
        <dbReference type="SAM" id="Phobius"/>
    </source>
</evidence>
<sequence>MVPIAAAPDPVPGRASPWGIRGVVYSSGFLVVMQVLGLNLSWWA</sequence>
<protein>
    <submittedName>
        <fullName evidence="2">ABC transporter</fullName>
    </submittedName>
</protein>
<organism evidence="2 3">
    <name type="scientific">Clavibacter michiganensis</name>
    <dbReference type="NCBI Taxonomy" id="28447"/>
    <lineage>
        <taxon>Bacteria</taxon>
        <taxon>Bacillati</taxon>
        <taxon>Actinomycetota</taxon>
        <taxon>Actinomycetes</taxon>
        <taxon>Micrococcales</taxon>
        <taxon>Microbacteriaceae</taxon>
        <taxon>Clavibacter</taxon>
    </lineage>
</organism>
<proteinExistence type="predicted"/>
<evidence type="ECO:0000313" key="3">
    <source>
        <dbReference type="Proteomes" id="UP000266298"/>
    </source>
</evidence>
<name>A0A399NGN3_9MICO</name>
<reference evidence="2 3" key="1">
    <citation type="submission" date="2018-08" db="EMBL/GenBank/DDBJ databases">
        <title>Genome Sequence of Clavibacter michiganensis Subspecies type strains, and the Atypical Peach-Colored Strains Isolated from Tomato.</title>
        <authorList>
            <person name="Osdaghi E."/>
            <person name="Portier P."/>
            <person name="Briand M."/>
            <person name="Jacques M.-A."/>
        </authorList>
    </citation>
    <scope>NUCLEOTIDE SEQUENCE [LARGE SCALE GENOMIC DNA]</scope>
    <source>
        <strain evidence="2 3">CFBP 7493</strain>
    </source>
</reference>
<accession>A0A399NGN3</accession>
<comment type="caution">
    <text evidence="2">The sequence shown here is derived from an EMBL/GenBank/DDBJ whole genome shotgun (WGS) entry which is preliminary data.</text>
</comment>
<feature type="non-terminal residue" evidence="2">
    <location>
        <position position="44"/>
    </location>
</feature>
<keyword evidence="1" id="KW-1133">Transmembrane helix</keyword>
<dbReference type="Proteomes" id="UP000266298">
    <property type="component" value="Unassembled WGS sequence"/>
</dbReference>
<dbReference type="AlphaFoldDB" id="A0A399NGN3"/>
<gene>
    <name evidence="2" type="ORF">DZF96_15710</name>
</gene>
<feature type="transmembrane region" description="Helical" evidence="1">
    <location>
        <begin position="23"/>
        <end position="43"/>
    </location>
</feature>
<keyword evidence="1" id="KW-0472">Membrane</keyword>
<dbReference type="EMBL" id="QWEC01000417">
    <property type="protein sequence ID" value="RII93134.1"/>
    <property type="molecule type" value="Genomic_DNA"/>
</dbReference>